<name>A0A0P0GSF0_9BACE</name>
<proteinExistence type="predicted"/>
<reference evidence="1 2" key="1">
    <citation type="journal article" date="2015" name="Science">
        <title>Genetic determinants of in vivo fitness and diet responsiveness in multiple human gut Bacteroides.</title>
        <authorList>
            <person name="Wu M."/>
            <person name="McNulty N.P."/>
            <person name="Rodionov D.A."/>
            <person name="Khoroshkin M.S."/>
            <person name="Griffin N.W."/>
            <person name="Cheng J."/>
            <person name="Latreille P."/>
            <person name="Kerstetter R.A."/>
            <person name="Terrapon N."/>
            <person name="Henrissat B."/>
            <person name="Osterman A.L."/>
            <person name="Gordon J.I."/>
        </authorList>
    </citation>
    <scope>NUCLEOTIDE SEQUENCE [LARGE SCALE GENOMIC DNA]</scope>
    <source>
        <strain evidence="1 2">WH2</strain>
    </source>
</reference>
<accession>A0A0P0GSF0</accession>
<dbReference type="KEGG" id="bcel:BcellWH2_03721"/>
<dbReference type="RefSeq" id="WP_029427318.1">
    <property type="nucleotide sequence ID" value="NZ_CP012801.1"/>
</dbReference>
<dbReference type="Proteomes" id="UP000061809">
    <property type="component" value="Chromosome"/>
</dbReference>
<evidence type="ECO:0000313" key="2">
    <source>
        <dbReference type="Proteomes" id="UP000061809"/>
    </source>
</evidence>
<dbReference type="PROSITE" id="PS51257">
    <property type="entry name" value="PROKAR_LIPOPROTEIN"/>
    <property type="match status" value="1"/>
</dbReference>
<dbReference type="EMBL" id="CP012801">
    <property type="protein sequence ID" value="ALJ60943.1"/>
    <property type="molecule type" value="Genomic_DNA"/>
</dbReference>
<dbReference type="AlphaFoldDB" id="A0A0P0GSF0"/>
<gene>
    <name evidence="1" type="ORF">BcellWH2_03721</name>
</gene>
<evidence type="ECO:0000313" key="1">
    <source>
        <dbReference type="EMBL" id="ALJ60943.1"/>
    </source>
</evidence>
<organism evidence="1 2">
    <name type="scientific">Bacteroides cellulosilyticus</name>
    <dbReference type="NCBI Taxonomy" id="246787"/>
    <lineage>
        <taxon>Bacteria</taxon>
        <taxon>Pseudomonadati</taxon>
        <taxon>Bacteroidota</taxon>
        <taxon>Bacteroidia</taxon>
        <taxon>Bacteroidales</taxon>
        <taxon>Bacteroidaceae</taxon>
        <taxon>Bacteroides</taxon>
    </lineage>
</organism>
<protein>
    <submittedName>
        <fullName evidence="1">Uncharacterized protein</fullName>
    </submittedName>
</protein>
<sequence length="168" mass="19053">MRFLKIMGIFTSILSLLSCGHGNKRVTQNDGINSNIPVAARITIDKLPDVLRNVQAGNTDYDFIGICSNGVDCIYFVLENGKFYIDFEAMGKEQLPYIDTLKQFAKEHNYPIVETTYNNTPVDYEHLKYAPVLSLKVHADIDSIVKVGSQIEQTIFRNNERTVYEIVP</sequence>
<dbReference type="PATRIC" id="fig|246787.4.peg.3845"/>